<sequence>MAKMNPFEGLEISNDWQALFNINERQPCRKCSKSRKYFCYTCYTLNDDVENKIPMLELPFKIDIIKHSREIAGKSTAIHAALLAPNDVTIYIYPDMPRYTEDDKVILVYPGKSAVTLQDFYSSSKKQEDSKEYNKQKTSSKFITHALFIDSTWNQSNGILKDPIIRGLPCIKLQIRLSQFWRHQKGSPRWFLATIEAIHQLLVEFTETDVETNGPPKNYDNMLFFFRFMYEKIHQLYEHDQLKSYRRPMNV</sequence>
<evidence type="ECO:0000256" key="10">
    <source>
        <dbReference type="ARBA" id="ARBA00042508"/>
    </source>
</evidence>
<protein>
    <recommendedName>
        <fullName evidence="9">tRNA-uridine aminocarboxypropyltransferase 1</fullName>
        <ecNumber evidence="2">2.5.1.25</ecNumber>
    </recommendedName>
    <alternativeName>
        <fullName evidence="10">DTW domain-containing protein 1</fullName>
    </alternativeName>
</protein>
<dbReference type="EMBL" id="VYZN01000031">
    <property type="protein sequence ID" value="KAE9533820.1"/>
    <property type="molecule type" value="Genomic_DNA"/>
</dbReference>
<dbReference type="SMART" id="SM01144">
    <property type="entry name" value="DTW"/>
    <property type="match status" value="1"/>
</dbReference>
<comment type="similarity">
    <text evidence="8">Belongs to the TDD superfamily. DTWD1 family.</text>
</comment>
<dbReference type="EC" id="2.5.1.25" evidence="2"/>
<comment type="function">
    <text evidence="7">Catalyzes the formation of 3-(3-amino-3-carboxypropyl)uridine (acp3U) at position 20 in the D-loop of several cytoplasmic tRNAs (acp3U(20)).</text>
</comment>
<gene>
    <name evidence="13" type="ORF">AGLY_008899</name>
</gene>
<feature type="domain" description="DTW" evidence="12">
    <location>
        <begin position="35"/>
        <end position="238"/>
    </location>
</feature>
<dbReference type="PANTHER" id="PTHR15627">
    <property type="entry name" value="NATURAL KILLER CELL-SPECIFIC ANTIGEN KLIP1"/>
    <property type="match status" value="1"/>
</dbReference>
<keyword evidence="3" id="KW-0808">Transferase</keyword>
<comment type="catalytic activity">
    <reaction evidence="11">
        <text>a uridine in tRNA + S-adenosyl-L-methionine = a 3-[(3S)-3-amino-3-carboxypropyl]uridine in tRNA + S-methyl-5'-thioadenosine + H(+)</text>
        <dbReference type="Rhea" id="RHEA:62432"/>
        <dbReference type="Rhea" id="RHEA-COMP:13339"/>
        <dbReference type="Rhea" id="RHEA-COMP:16092"/>
        <dbReference type="ChEBI" id="CHEBI:15378"/>
        <dbReference type="ChEBI" id="CHEBI:17509"/>
        <dbReference type="ChEBI" id="CHEBI:59789"/>
        <dbReference type="ChEBI" id="CHEBI:65315"/>
        <dbReference type="ChEBI" id="CHEBI:82930"/>
        <dbReference type="EC" id="2.5.1.25"/>
    </reaction>
</comment>
<evidence type="ECO:0000256" key="9">
    <source>
        <dbReference type="ARBA" id="ARBA00039242"/>
    </source>
</evidence>
<comment type="caution">
    <text evidence="13">The sequence shown here is derived from an EMBL/GenBank/DDBJ whole genome shotgun (WGS) entry which is preliminary data.</text>
</comment>
<proteinExistence type="inferred from homology"/>
<evidence type="ECO:0000256" key="5">
    <source>
        <dbReference type="ARBA" id="ARBA00022694"/>
    </source>
</evidence>
<dbReference type="Pfam" id="PF03942">
    <property type="entry name" value="DTW"/>
    <property type="match status" value="1"/>
</dbReference>
<dbReference type="OrthoDB" id="3173at2759"/>
<name>A0A6G0TJ66_APHGL</name>
<evidence type="ECO:0000256" key="2">
    <source>
        <dbReference type="ARBA" id="ARBA00012386"/>
    </source>
</evidence>
<dbReference type="InterPro" id="IPR005636">
    <property type="entry name" value="DTW"/>
</dbReference>
<dbReference type="Proteomes" id="UP000475862">
    <property type="component" value="Unassembled WGS sequence"/>
</dbReference>
<evidence type="ECO:0000256" key="11">
    <source>
        <dbReference type="ARBA" id="ARBA00048718"/>
    </source>
</evidence>
<evidence type="ECO:0000256" key="7">
    <source>
        <dbReference type="ARBA" id="ARBA00037050"/>
    </source>
</evidence>
<keyword evidence="6" id="KW-0539">Nucleus</keyword>
<evidence type="ECO:0000256" key="3">
    <source>
        <dbReference type="ARBA" id="ARBA00022679"/>
    </source>
</evidence>
<dbReference type="InterPro" id="IPR051521">
    <property type="entry name" value="tRNA_Mod/Golgi_Maint"/>
</dbReference>
<keyword evidence="4" id="KW-0949">S-adenosyl-L-methionine</keyword>
<evidence type="ECO:0000256" key="8">
    <source>
        <dbReference type="ARBA" id="ARBA00038290"/>
    </source>
</evidence>
<evidence type="ECO:0000256" key="4">
    <source>
        <dbReference type="ARBA" id="ARBA00022691"/>
    </source>
</evidence>
<keyword evidence="14" id="KW-1185">Reference proteome</keyword>
<dbReference type="GO" id="GO:0005634">
    <property type="term" value="C:nucleus"/>
    <property type="evidence" value="ECO:0007669"/>
    <property type="project" value="UniProtKB-SubCell"/>
</dbReference>
<dbReference type="GO" id="GO:0006400">
    <property type="term" value="P:tRNA modification"/>
    <property type="evidence" value="ECO:0007669"/>
    <property type="project" value="TreeGrafter"/>
</dbReference>
<comment type="subcellular location">
    <subcellularLocation>
        <location evidence="1">Nucleus</location>
    </subcellularLocation>
</comment>
<organism evidence="13 14">
    <name type="scientific">Aphis glycines</name>
    <name type="common">Soybean aphid</name>
    <dbReference type="NCBI Taxonomy" id="307491"/>
    <lineage>
        <taxon>Eukaryota</taxon>
        <taxon>Metazoa</taxon>
        <taxon>Ecdysozoa</taxon>
        <taxon>Arthropoda</taxon>
        <taxon>Hexapoda</taxon>
        <taxon>Insecta</taxon>
        <taxon>Pterygota</taxon>
        <taxon>Neoptera</taxon>
        <taxon>Paraneoptera</taxon>
        <taxon>Hemiptera</taxon>
        <taxon>Sternorrhyncha</taxon>
        <taxon>Aphidomorpha</taxon>
        <taxon>Aphidoidea</taxon>
        <taxon>Aphididae</taxon>
        <taxon>Aphidini</taxon>
        <taxon>Aphis</taxon>
        <taxon>Aphis</taxon>
    </lineage>
</organism>
<evidence type="ECO:0000256" key="6">
    <source>
        <dbReference type="ARBA" id="ARBA00023242"/>
    </source>
</evidence>
<dbReference type="GO" id="GO:0016432">
    <property type="term" value="F:tRNA-uridine aminocarboxypropyltransferase activity"/>
    <property type="evidence" value="ECO:0007669"/>
    <property type="project" value="UniProtKB-EC"/>
</dbReference>
<accession>A0A6G0TJ66</accession>
<dbReference type="AlphaFoldDB" id="A0A6G0TJ66"/>
<evidence type="ECO:0000259" key="12">
    <source>
        <dbReference type="SMART" id="SM01144"/>
    </source>
</evidence>
<reference evidence="13 14" key="1">
    <citation type="submission" date="2019-08" db="EMBL/GenBank/DDBJ databases">
        <title>The genome of the soybean aphid Biotype 1, its phylome, world population structure and adaptation to the North American continent.</title>
        <authorList>
            <person name="Giordano R."/>
            <person name="Donthu R.K."/>
            <person name="Hernandez A.G."/>
            <person name="Wright C.L."/>
            <person name="Zimin A.V."/>
        </authorList>
    </citation>
    <scope>NUCLEOTIDE SEQUENCE [LARGE SCALE GENOMIC DNA]</scope>
    <source>
        <tissue evidence="13">Whole aphids</tissue>
    </source>
</reference>
<dbReference type="PANTHER" id="PTHR15627:SF8">
    <property type="entry name" value="TRNA-URIDINE AMINOCARBOXYPROPYLTRANSFERASE 1"/>
    <property type="match status" value="1"/>
</dbReference>
<evidence type="ECO:0000256" key="1">
    <source>
        <dbReference type="ARBA" id="ARBA00004123"/>
    </source>
</evidence>
<keyword evidence="5" id="KW-0819">tRNA processing</keyword>
<evidence type="ECO:0000313" key="13">
    <source>
        <dbReference type="EMBL" id="KAE9533820.1"/>
    </source>
</evidence>
<evidence type="ECO:0000313" key="14">
    <source>
        <dbReference type="Proteomes" id="UP000475862"/>
    </source>
</evidence>